<dbReference type="InterPro" id="IPR038765">
    <property type="entry name" value="Papain-like_cys_pep_sf"/>
</dbReference>
<dbReference type="GO" id="GO:0006508">
    <property type="term" value="P:proteolysis"/>
    <property type="evidence" value="ECO:0007669"/>
    <property type="project" value="UniProtKB-KW"/>
</dbReference>
<comment type="caution">
    <text evidence="5">The sequence shown here is derived from an EMBL/GenBank/DDBJ whole genome shotgun (WGS) entry which is preliminary data.</text>
</comment>
<evidence type="ECO:0000313" key="5">
    <source>
        <dbReference type="EMBL" id="KAK9942843.1"/>
    </source>
</evidence>
<comment type="similarity">
    <text evidence="1">Belongs to the peptidase C48 family.</text>
</comment>
<evidence type="ECO:0000256" key="3">
    <source>
        <dbReference type="ARBA" id="ARBA00022801"/>
    </source>
</evidence>
<keyword evidence="2" id="KW-0645">Protease</keyword>
<gene>
    <name evidence="5" type="ORF">M0R45_008491</name>
</gene>
<dbReference type="PANTHER" id="PTHR33018:SF31">
    <property type="entry name" value="TRANSPOSASE, PTTA_EN_SPM, PLANT"/>
    <property type="match status" value="1"/>
</dbReference>
<evidence type="ECO:0000313" key="6">
    <source>
        <dbReference type="Proteomes" id="UP001457282"/>
    </source>
</evidence>
<dbReference type="Proteomes" id="UP001457282">
    <property type="component" value="Unassembled WGS sequence"/>
</dbReference>
<protein>
    <recommendedName>
        <fullName evidence="4">Ubiquitin-like protease family profile domain-containing protein</fullName>
    </recommendedName>
</protein>
<dbReference type="EMBL" id="JBEDUW010000002">
    <property type="protein sequence ID" value="KAK9942843.1"/>
    <property type="molecule type" value="Genomic_DNA"/>
</dbReference>
<dbReference type="InterPro" id="IPR003653">
    <property type="entry name" value="Peptidase_C48_C"/>
</dbReference>
<accession>A0AAW1Y270</accession>
<name>A0AAW1Y270_RUBAR</name>
<dbReference type="SUPFAM" id="SSF54001">
    <property type="entry name" value="Cysteine proteinases"/>
    <property type="match status" value="1"/>
</dbReference>
<dbReference type="GO" id="GO:0008234">
    <property type="term" value="F:cysteine-type peptidase activity"/>
    <property type="evidence" value="ECO:0007669"/>
    <property type="project" value="InterPro"/>
</dbReference>
<sequence length="349" mass="39485">MNSKVTLWSCSLEAKIDARDAGKVAPHETQCVDNPHVSGHGSCSQTADVGTDDGLVKEPVNHVDGKSVKKVLEDMEQNLLRNRKGSKTVRQKVDKTIFKPQHENEVMKMAKKANSNVEEKVVVDELEGDQEKENGKESAKPNCVQEHEEIEYVDLTTRGDKSKTYIIGTDVRRLASMREITANCIVVYLRYLYDVLTRYKMRDMIAFVDPALIGGKGCGNGIVRSQNIKERLITAKPGQLFMLPYNSDSHWMLTVVDPDKETVYFMDPMKRRLATGEWTGIVDSAIGMYNSHKGRKGRSSVNWKNLAGIPPQPSDKECGWERRGNLRYSQENIDEVRNEWAKFVVNTYV</sequence>
<reference evidence="5 6" key="1">
    <citation type="journal article" date="2023" name="G3 (Bethesda)">
        <title>A chromosome-length genome assembly and annotation of blackberry (Rubus argutus, cv. 'Hillquist').</title>
        <authorList>
            <person name="Bruna T."/>
            <person name="Aryal R."/>
            <person name="Dudchenko O."/>
            <person name="Sargent D.J."/>
            <person name="Mead D."/>
            <person name="Buti M."/>
            <person name="Cavallini A."/>
            <person name="Hytonen T."/>
            <person name="Andres J."/>
            <person name="Pham M."/>
            <person name="Weisz D."/>
            <person name="Mascagni F."/>
            <person name="Usai G."/>
            <person name="Natali L."/>
            <person name="Bassil N."/>
            <person name="Fernandez G.E."/>
            <person name="Lomsadze A."/>
            <person name="Armour M."/>
            <person name="Olukolu B."/>
            <person name="Poorten T."/>
            <person name="Britton C."/>
            <person name="Davik J."/>
            <person name="Ashrafi H."/>
            <person name="Aiden E.L."/>
            <person name="Borodovsky M."/>
            <person name="Worthington M."/>
        </authorList>
    </citation>
    <scope>NUCLEOTIDE SEQUENCE [LARGE SCALE GENOMIC DNA]</scope>
    <source>
        <strain evidence="5">PI 553951</strain>
    </source>
</reference>
<feature type="domain" description="Ubiquitin-like protease family profile" evidence="4">
    <location>
        <begin position="242"/>
        <end position="319"/>
    </location>
</feature>
<keyword evidence="6" id="KW-1185">Reference proteome</keyword>
<evidence type="ECO:0000256" key="1">
    <source>
        <dbReference type="ARBA" id="ARBA00005234"/>
    </source>
</evidence>
<proteinExistence type="inferred from homology"/>
<dbReference type="Pfam" id="PF02902">
    <property type="entry name" value="Peptidase_C48"/>
    <property type="match status" value="1"/>
</dbReference>
<dbReference type="AlphaFoldDB" id="A0AAW1Y270"/>
<dbReference type="PANTHER" id="PTHR33018">
    <property type="entry name" value="OS10G0338966 PROTEIN-RELATED"/>
    <property type="match status" value="1"/>
</dbReference>
<keyword evidence="3" id="KW-0378">Hydrolase</keyword>
<evidence type="ECO:0000256" key="2">
    <source>
        <dbReference type="ARBA" id="ARBA00022670"/>
    </source>
</evidence>
<organism evidence="5 6">
    <name type="scientific">Rubus argutus</name>
    <name type="common">Southern blackberry</name>
    <dbReference type="NCBI Taxonomy" id="59490"/>
    <lineage>
        <taxon>Eukaryota</taxon>
        <taxon>Viridiplantae</taxon>
        <taxon>Streptophyta</taxon>
        <taxon>Embryophyta</taxon>
        <taxon>Tracheophyta</taxon>
        <taxon>Spermatophyta</taxon>
        <taxon>Magnoliopsida</taxon>
        <taxon>eudicotyledons</taxon>
        <taxon>Gunneridae</taxon>
        <taxon>Pentapetalae</taxon>
        <taxon>rosids</taxon>
        <taxon>fabids</taxon>
        <taxon>Rosales</taxon>
        <taxon>Rosaceae</taxon>
        <taxon>Rosoideae</taxon>
        <taxon>Rosoideae incertae sedis</taxon>
        <taxon>Rubus</taxon>
    </lineage>
</organism>
<dbReference type="Gene3D" id="3.40.395.10">
    <property type="entry name" value="Adenoviral Proteinase, Chain A"/>
    <property type="match status" value="1"/>
</dbReference>
<evidence type="ECO:0000259" key="4">
    <source>
        <dbReference type="Pfam" id="PF02902"/>
    </source>
</evidence>